<dbReference type="KEGG" id="mpad:KEF85_03465"/>
<dbReference type="InterPro" id="IPR011335">
    <property type="entry name" value="Restrct_endonuc-II-like"/>
</dbReference>
<proteinExistence type="predicted"/>
<dbReference type="SUPFAM" id="SSF52980">
    <property type="entry name" value="Restriction endonuclease-like"/>
    <property type="match status" value="1"/>
</dbReference>
<dbReference type="InterPro" id="IPR054008">
    <property type="entry name" value="Csm6_6H"/>
</dbReference>
<sequence>MTPTILICTVGGSHQPIVSAINEVRPDHVVFICTDKDLASGQPGSKVQIIGVGNCIKAQFTDAKPTLPNIPTQTGLNTDQYQVCISIADDLDAIYQTCTVELQTLAQRFPGAHIIADYTGGTKSMSAGLVMAALEWPEVKLQLVTGSRADLIKVYDGSQYSAQANSSQIRFERQIAPFRQAWSRYAYSEAYEGLRQITAPTSPKLRSQYTRFRELSRAFAEWDNFNHPMALDILQKQAGTLNNEQRRYIGCATRLNDLNATKQTAARLLDLYLNAQRRAAQGRYDDAIARIYRLLEWTAQWLLLSQTGIETANVPAEQIPAGLSLTQNREGQWQAALHNAWQLVAIKTDGPATAFFNTQKENLLHHLQTRNSSILAHGFAPINRQAWESVNTWIEQCFLPVLLAEAKQAGIPQLPPQLPNNDGLNLVTG</sequence>
<protein>
    <submittedName>
        <fullName evidence="2">TIGR02710 family CRISPR-associated protein</fullName>
    </submittedName>
</protein>
<feature type="domain" description="Csm6 6H" evidence="1">
    <location>
        <begin position="174"/>
        <end position="238"/>
    </location>
</feature>
<name>A0A975R9Y0_9GAMM</name>
<dbReference type="Gene3D" id="3.40.50.10770">
    <property type="entry name" value="Hypothetical protein VC1899 like domain (Restriction endonuclease-like)"/>
    <property type="match status" value="1"/>
</dbReference>
<accession>A0A975R9Y0</accession>
<dbReference type="RefSeq" id="WP_215583334.1">
    <property type="nucleotide sequence ID" value="NZ_CP073754.1"/>
</dbReference>
<evidence type="ECO:0000313" key="2">
    <source>
        <dbReference type="EMBL" id="QWF71552.1"/>
    </source>
</evidence>
<keyword evidence="3" id="KW-1185">Reference proteome</keyword>
<dbReference type="Pfam" id="PF09670">
    <property type="entry name" value="Cas_Cas02710"/>
    <property type="match status" value="1"/>
</dbReference>
<evidence type="ECO:0000313" key="3">
    <source>
        <dbReference type="Proteomes" id="UP000676649"/>
    </source>
</evidence>
<organism evidence="2 3">
    <name type="scientific">Methylomonas paludis</name>
    <dbReference type="NCBI Taxonomy" id="1173101"/>
    <lineage>
        <taxon>Bacteria</taxon>
        <taxon>Pseudomonadati</taxon>
        <taxon>Pseudomonadota</taxon>
        <taxon>Gammaproteobacteria</taxon>
        <taxon>Methylococcales</taxon>
        <taxon>Methylococcaceae</taxon>
        <taxon>Methylomonas</taxon>
    </lineage>
</organism>
<evidence type="ECO:0000259" key="1">
    <source>
        <dbReference type="Pfam" id="PF22205"/>
    </source>
</evidence>
<dbReference type="AlphaFoldDB" id="A0A975R9Y0"/>
<gene>
    <name evidence="2" type="ORF">KEF85_03465</name>
</gene>
<dbReference type="EMBL" id="CP073754">
    <property type="protein sequence ID" value="QWF71552.1"/>
    <property type="molecule type" value="Genomic_DNA"/>
</dbReference>
<dbReference type="Pfam" id="PF22205">
    <property type="entry name" value="Csm6_6H"/>
    <property type="match status" value="1"/>
</dbReference>
<dbReference type="Proteomes" id="UP000676649">
    <property type="component" value="Chromosome"/>
</dbReference>
<dbReference type="InterPro" id="IPR014082">
    <property type="entry name" value="CRISPR-assoc_prot_Cas02710"/>
</dbReference>
<dbReference type="NCBIfam" id="TIGR02710">
    <property type="entry name" value="TIGR02710 family CRISPR-associated CARF protein"/>
    <property type="match status" value="1"/>
</dbReference>
<reference evidence="2" key="1">
    <citation type="submission" date="2021-04" db="EMBL/GenBank/DDBJ databases">
        <title>Draft genome sequence data of methanotrophic Methylovulum sp. strain S1L and Methylomonas sp. strain S2AM isolated from boreal lake water columns.</title>
        <authorList>
            <person name="Rissanen A.J."/>
            <person name="Mangayil R."/>
            <person name="Svenning M.M."/>
            <person name="Khanongnuch R."/>
        </authorList>
    </citation>
    <scope>NUCLEOTIDE SEQUENCE</scope>
    <source>
        <strain evidence="2">S2AM</strain>
    </source>
</reference>